<dbReference type="PANTHER" id="PTHR46652">
    <property type="entry name" value="LEUCINE-RICH REPEAT AND IQ DOMAIN-CONTAINING PROTEIN 1-RELATED"/>
    <property type="match status" value="1"/>
</dbReference>
<evidence type="ECO:0000256" key="3">
    <source>
        <dbReference type="SAM" id="Phobius"/>
    </source>
</evidence>
<keyword evidence="2" id="KW-0677">Repeat</keyword>
<evidence type="ECO:0000256" key="2">
    <source>
        <dbReference type="ARBA" id="ARBA00022737"/>
    </source>
</evidence>
<dbReference type="InterPro" id="IPR032675">
    <property type="entry name" value="LRR_dom_sf"/>
</dbReference>
<protein>
    <recommendedName>
        <fullName evidence="5">Internalin-A</fullName>
    </recommendedName>
</protein>
<name>A0A645DX46_9ZZZZ</name>
<dbReference type="InterPro" id="IPR001611">
    <property type="entry name" value="Leu-rich_rpt"/>
</dbReference>
<gene>
    <name evidence="4" type="ORF">SDC9_140840</name>
</gene>
<keyword evidence="3" id="KW-0472">Membrane</keyword>
<reference evidence="4" key="1">
    <citation type="submission" date="2019-08" db="EMBL/GenBank/DDBJ databases">
        <authorList>
            <person name="Kucharzyk K."/>
            <person name="Murdoch R.W."/>
            <person name="Higgins S."/>
            <person name="Loffler F."/>
        </authorList>
    </citation>
    <scope>NUCLEOTIDE SEQUENCE</scope>
</reference>
<dbReference type="EMBL" id="VSSQ01040449">
    <property type="protein sequence ID" value="MPM93698.1"/>
    <property type="molecule type" value="Genomic_DNA"/>
</dbReference>
<dbReference type="AlphaFoldDB" id="A0A645DX46"/>
<evidence type="ECO:0000256" key="1">
    <source>
        <dbReference type="ARBA" id="ARBA00022614"/>
    </source>
</evidence>
<dbReference type="Gene3D" id="3.80.10.10">
    <property type="entry name" value="Ribonuclease Inhibitor"/>
    <property type="match status" value="1"/>
</dbReference>
<organism evidence="4">
    <name type="scientific">bioreactor metagenome</name>
    <dbReference type="NCBI Taxonomy" id="1076179"/>
    <lineage>
        <taxon>unclassified sequences</taxon>
        <taxon>metagenomes</taxon>
        <taxon>ecological metagenomes</taxon>
    </lineage>
</organism>
<dbReference type="SUPFAM" id="SSF52058">
    <property type="entry name" value="L domain-like"/>
    <property type="match status" value="1"/>
</dbReference>
<dbReference type="PROSITE" id="PS51450">
    <property type="entry name" value="LRR"/>
    <property type="match status" value="1"/>
</dbReference>
<comment type="caution">
    <text evidence="4">The sequence shown here is derived from an EMBL/GenBank/DDBJ whole genome shotgun (WGS) entry which is preliminary data.</text>
</comment>
<dbReference type="PANTHER" id="PTHR46652:SF7">
    <property type="entry name" value="LEUCINE-RICH REPEAT AND IQ DOMAIN-CONTAINING PROTEIN 1"/>
    <property type="match status" value="1"/>
</dbReference>
<keyword evidence="3" id="KW-1133">Transmembrane helix</keyword>
<proteinExistence type="predicted"/>
<evidence type="ECO:0008006" key="5">
    <source>
        <dbReference type="Google" id="ProtNLM"/>
    </source>
</evidence>
<accession>A0A645DX46</accession>
<keyword evidence="3" id="KW-0812">Transmembrane</keyword>
<keyword evidence="1" id="KW-0433">Leucine-rich repeat</keyword>
<dbReference type="InterPro" id="IPR050836">
    <property type="entry name" value="SDS22/Internalin_LRR"/>
</dbReference>
<sequence>MESPRLQKIVKTCTELTPDRRYSSAVQVKKALQRADGHIHKRVVRVILCVAALFACLCAGYAIGRYTDFTPTLFAPAGVTFEEPLIEQAVRQSLNLSSSTPLSEEDLLSVTDLYIFGNVAAANVEAFSTAQQQMVSQDESIKNGGIRSLDDLVKLKNLRILHVALQDIVDVSPLAKLDSLEVIDLNHNPIENISPLAGLYSLRELIVFDSQVSDCSALSACPLLESIDAGKSRVTSPQAFAGIAGLKSLKIRQTPLTTLDGIAAFPFLERLELSTVRDRNLTPLLSLPELKEVWLNEELRTEAEQNLKNATFQITYS</sequence>
<feature type="transmembrane region" description="Helical" evidence="3">
    <location>
        <begin position="43"/>
        <end position="63"/>
    </location>
</feature>
<evidence type="ECO:0000313" key="4">
    <source>
        <dbReference type="EMBL" id="MPM93698.1"/>
    </source>
</evidence>